<dbReference type="EMBL" id="MN739922">
    <property type="protein sequence ID" value="QHT77869.1"/>
    <property type="molecule type" value="Genomic_DNA"/>
</dbReference>
<evidence type="ECO:0000313" key="2">
    <source>
        <dbReference type="EMBL" id="QHT77869.1"/>
    </source>
</evidence>
<reference evidence="2" key="1">
    <citation type="journal article" date="2020" name="Nature">
        <title>Giant virus diversity and host interactions through global metagenomics.</title>
        <authorList>
            <person name="Schulz F."/>
            <person name="Roux S."/>
            <person name="Paez-Espino D."/>
            <person name="Jungbluth S."/>
            <person name="Walsh D.A."/>
            <person name="Denef V.J."/>
            <person name="McMahon K.D."/>
            <person name="Konstantinidis K.T."/>
            <person name="Eloe-Fadrosh E.A."/>
            <person name="Kyrpides N.C."/>
            <person name="Woyke T."/>
        </authorList>
    </citation>
    <scope>NUCLEOTIDE SEQUENCE</scope>
    <source>
        <strain evidence="2">GVMAG-M-3300023179-90</strain>
    </source>
</reference>
<keyword evidence="1" id="KW-0812">Transmembrane</keyword>
<protein>
    <submittedName>
        <fullName evidence="2">Uncharacterized protein</fullName>
    </submittedName>
</protein>
<name>A0A6C0HBI4_9ZZZZ</name>
<evidence type="ECO:0000256" key="1">
    <source>
        <dbReference type="SAM" id="Phobius"/>
    </source>
</evidence>
<proteinExistence type="predicted"/>
<accession>A0A6C0HBI4</accession>
<sequence length="84" mass="9669">MPMNGNTIIYSNDYLNACVINKYNHIVVNKERELDEKLMELEKTKDSIYVNDTQGLYDSEMMIGITCTILGSCVLLYILNKISR</sequence>
<feature type="transmembrane region" description="Helical" evidence="1">
    <location>
        <begin position="61"/>
        <end position="79"/>
    </location>
</feature>
<keyword evidence="1" id="KW-0472">Membrane</keyword>
<keyword evidence="1" id="KW-1133">Transmembrane helix</keyword>
<organism evidence="2">
    <name type="scientific">viral metagenome</name>
    <dbReference type="NCBI Taxonomy" id="1070528"/>
    <lineage>
        <taxon>unclassified sequences</taxon>
        <taxon>metagenomes</taxon>
        <taxon>organismal metagenomes</taxon>
    </lineage>
</organism>
<dbReference type="AlphaFoldDB" id="A0A6C0HBI4"/>